<evidence type="ECO:0000256" key="2">
    <source>
        <dbReference type="ARBA" id="ARBA00022729"/>
    </source>
</evidence>
<proteinExistence type="predicted"/>
<accession>A0A0Q3QMA2</accession>
<reference evidence="7" key="2">
    <citation type="submission" date="2017-06" db="EMBL/GenBank/DDBJ databases">
        <title>WGS assembly of Brachypodium distachyon.</title>
        <authorList>
            <consortium name="The International Brachypodium Initiative"/>
            <person name="Lucas S."/>
            <person name="Harmon-Smith M."/>
            <person name="Lail K."/>
            <person name="Tice H."/>
            <person name="Grimwood J."/>
            <person name="Bruce D."/>
            <person name="Barry K."/>
            <person name="Shu S."/>
            <person name="Lindquist E."/>
            <person name="Wang M."/>
            <person name="Pitluck S."/>
            <person name="Vogel J.P."/>
            <person name="Garvin D.F."/>
            <person name="Mockler T.C."/>
            <person name="Schmutz J."/>
            <person name="Rokhsar D."/>
            <person name="Bevan M.W."/>
        </authorList>
    </citation>
    <scope>NUCLEOTIDE SEQUENCE</scope>
    <source>
        <strain evidence="7">Bd21</strain>
    </source>
</reference>
<feature type="domain" description="Wall-associated receptor kinase C-terminal" evidence="6">
    <location>
        <begin position="156"/>
        <end position="246"/>
    </location>
</feature>
<dbReference type="ExpressionAtlas" id="A0A0Q3QMA2">
    <property type="expression patterns" value="baseline"/>
</dbReference>
<dbReference type="GO" id="GO:0016020">
    <property type="term" value="C:membrane"/>
    <property type="evidence" value="ECO:0007669"/>
    <property type="project" value="UniProtKB-SubCell"/>
</dbReference>
<dbReference type="EnsemblPlants" id="KQK02578">
    <property type="protein sequence ID" value="KQK02578"/>
    <property type="gene ID" value="BRADI_2g02450v3"/>
</dbReference>
<reference evidence="7 8" key="1">
    <citation type="journal article" date="2010" name="Nature">
        <title>Genome sequencing and analysis of the model grass Brachypodium distachyon.</title>
        <authorList>
            <consortium name="International Brachypodium Initiative"/>
        </authorList>
    </citation>
    <scope>NUCLEOTIDE SEQUENCE [LARGE SCALE GENOMIC DNA]</scope>
    <source>
        <strain evidence="7 8">Bd21</strain>
    </source>
</reference>
<feature type="domain" description="Wall-associated receptor kinase galacturonan-binding" evidence="5">
    <location>
        <begin position="35"/>
        <end position="96"/>
    </location>
</feature>
<evidence type="ECO:0000313" key="7">
    <source>
        <dbReference type="EMBL" id="KQK02578.1"/>
    </source>
</evidence>
<evidence type="ECO:0000313" key="9">
    <source>
        <dbReference type="Proteomes" id="UP000008810"/>
    </source>
</evidence>
<dbReference type="STRING" id="15368.A0A0Q3QMA2"/>
<dbReference type="PANTHER" id="PTHR33138:SF75">
    <property type="entry name" value="WALL-ASSOCIATED RECEPTOR KINASE GALACTURONAN-BINDING DOMAIN-CONTAINING PROTEIN"/>
    <property type="match status" value="1"/>
</dbReference>
<evidence type="ECO:0000259" key="6">
    <source>
        <dbReference type="Pfam" id="PF14380"/>
    </source>
</evidence>
<dbReference type="GO" id="GO:0030247">
    <property type="term" value="F:polysaccharide binding"/>
    <property type="evidence" value="ECO:0007669"/>
    <property type="project" value="InterPro"/>
</dbReference>
<sequence>MMQSHAPGKLPLLLLVLASILPWLGAAAKPLDASCAPASCGSLAIRYPFWLRGTHAPECGYPTFGVTCDDPTGATPPSLNESYLRVLDIRYAARSVIAFHANLVDGNACLPTRFNVSATFALSLLAVSGANSQLFFSSADGGNNCSRPPGALELNCSGSSSNAYWFVYTGRTDGGRADSMPVPGCRFSVVPVMPGSELRSWEDYKATVRRGFLLDWTVPGDCAACNASGGGCRYEAGANAFGCLCPSDGRMHPATCVLQDKRPGFSPKYPRIS</sequence>
<dbReference type="PANTHER" id="PTHR33138">
    <property type="entry name" value="OS01G0690200 PROTEIN"/>
    <property type="match status" value="1"/>
</dbReference>
<dbReference type="InParanoid" id="A0A0Q3QMA2"/>
<dbReference type="InterPro" id="IPR025287">
    <property type="entry name" value="WAK_GUB"/>
</dbReference>
<gene>
    <name evidence="7" type="ORF">BRADI_2g02450v3</name>
</gene>
<reference evidence="8" key="3">
    <citation type="submission" date="2018-08" db="UniProtKB">
        <authorList>
            <consortium name="EnsemblPlants"/>
        </authorList>
    </citation>
    <scope>IDENTIFICATION</scope>
    <source>
        <strain evidence="8">cv. Bd21</strain>
    </source>
</reference>
<name>A0A0Q3QMA2_BRADI</name>
<dbReference type="OrthoDB" id="635050at2759"/>
<evidence type="ECO:0008006" key="10">
    <source>
        <dbReference type="Google" id="ProtNLM"/>
    </source>
</evidence>
<dbReference type="EMBL" id="CM000881">
    <property type="protein sequence ID" value="KQK02578.1"/>
    <property type="molecule type" value="Genomic_DNA"/>
</dbReference>
<evidence type="ECO:0000259" key="5">
    <source>
        <dbReference type="Pfam" id="PF13947"/>
    </source>
</evidence>
<evidence type="ECO:0000313" key="8">
    <source>
        <dbReference type="EnsemblPlants" id="KQK02578"/>
    </source>
</evidence>
<dbReference type="InterPro" id="IPR032872">
    <property type="entry name" value="WAK_assoc_C"/>
</dbReference>
<dbReference type="Pfam" id="PF14380">
    <property type="entry name" value="WAK_assoc"/>
    <property type="match status" value="1"/>
</dbReference>
<evidence type="ECO:0000256" key="1">
    <source>
        <dbReference type="ARBA" id="ARBA00004167"/>
    </source>
</evidence>
<dbReference type="Proteomes" id="UP000008810">
    <property type="component" value="Chromosome 2"/>
</dbReference>
<comment type="subcellular location">
    <subcellularLocation>
        <location evidence="1">Membrane</location>
        <topology evidence="1">Single-pass membrane protein</topology>
    </subcellularLocation>
</comment>
<evidence type="ECO:0000256" key="3">
    <source>
        <dbReference type="ARBA" id="ARBA00023180"/>
    </source>
</evidence>
<evidence type="ECO:0000256" key="4">
    <source>
        <dbReference type="SAM" id="SignalP"/>
    </source>
</evidence>
<organism evidence="7">
    <name type="scientific">Brachypodium distachyon</name>
    <name type="common">Purple false brome</name>
    <name type="synonym">Trachynia distachya</name>
    <dbReference type="NCBI Taxonomy" id="15368"/>
    <lineage>
        <taxon>Eukaryota</taxon>
        <taxon>Viridiplantae</taxon>
        <taxon>Streptophyta</taxon>
        <taxon>Embryophyta</taxon>
        <taxon>Tracheophyta</taxon>
        <taxon>Spermatophyta</taxon>
        <taxon>Magnoliopsida</taxon>
        <taxon>Liliopsida</taxon>
        <taxon>Poales</taxon>
        <taxon>Poaceae</taxon>
        <taxon>BOP clade</taxon>
        <taxon>Pooideae</taxon>
        <taxon>Stipodae</taxon>
        <taxon>Brachypodieae</taxon>
        <taxon>Brachypodium</taxon>
    </lineage>
</organism>
<dbReference type="Gramene" id="KQK02578">
    <property type="protein sequence ID" value="KQK02578"/>
    <property type="gene ID" value="BRADI_2g02450v3"/>
</dbReference>
<keyword evidence="3" id="KW-0325">Glycoprotein</keyword>
<dbReference type="Pfam" id="PF13947">
    <property type="entry name" value="GUB_WAK_bind"/>
    <property type="match status" value="1"/>
</dbReference>
<keyword evidence="9" id="KW-1185">Reference proteome</keyword>
<dbReference type="AlphaFoldDB" id="A0A0Q3QMA2"/>
<feature type="chain" id="PRO_5033238482" description="Wall-associated receptor kinase galacturonan-binding domain-containing protein" evidence="4">
    <location>
        <begin position="28"/>
        <end position="273"/>
    </location>
</feature>
<protein>
    <recommendedName>
        <fullName evidence="10">Wall-associated receptor kinase galacturonan-binding domain-containing protein</fullName>
    </recommendedName>
</protein>
<feature type="signal peptide" evidence="4">
    <location>
        <begin position="1"/>
        <end position="27"/>
    </location>
</feature>
<keyword evidence="2 4" id="KW-0732">Signal</keyword>